<feature type="compositionally biased region" description="Polar residues" evidence="1">
    <location>
        <begin position="115"/>
        <end position="124"/>
    </location>
</feature>
<dbReference type="OrthoDB" id="61390at2759"/>
<dbReference type="InterPro" id="IPR029063">
    <property type="entry name" value="SAM-dependent_MTases_sf"/>
</dbReference>
<feature type="compositionally biased region" description="Low complexity" evidence="1">
    <location>
        <begin position="94"/>
        <end position="112"/>
    </location>
</feature>
<feature type="region of interest" description="Disordered" evidence="1">
    <location>
        <begin position="94"/>
        <end position="126"/>
    </location>
</feature>
<keyword evidence="3" id="KW-1185">Reference proteome</keyword>
<name>A0A1Q5U3D3_9EURO</name>
<accession>A0A1Q5U3D3</accession>
<gene>
    <name evidence="2" type="ORF">PENSUB_6170</name>
</gene>
<reference evidence="2 3" key="1">
    <citation type="submission" date="2016-10" db="EMBL/GenBank/DDBJ databases">
        <title>Genome sequence of the ascomycete fungus Penicillium subrubescens.</title>
        <authorList>
            <person name="De Vries R.P."/>
            <person name="Peng M."/>
            <person name="Dilokpimol A."/>
            <person name="Hilden K."/>
            <person name="Makela M.R."/>
            <person name="Grigoriev I."/>
            <person name="Riley R."/>
            <person name="Granchi Z."/>
        </authorList>
    </citation>
    <scope>NUCLEOTIDE SEQUENCE [LARGE SCALE GENOMIC DNA]</scope>
    <source>
        <strain evidence="2 3">CBS 132785</strain>
    </source>
</reference>
<dbReference type="SUPFAM" id="SSF53335">
    <property type="entry name" value="S-adenosyl-L-methionine-dependent methyltransferases"/>
    <property type="match status" value="1"/>
</dbReference>
<dbReference type="Gene3D" id="3.40.50.150">
    <property type="entry name" value="Vaccinia Virus protein VP39"/>
    <property type="match status" value="1"/>
</dbReference>
<organism evidence="2 3">
    <name type="scientific">Penicillium subrubescens</name>
    <dbReference type="NCBI Taxonomy" id="1316194"/>
    <lineage>
        <taxon>Eukaryota</taxon>
        <taxon>Fungi</taxon>
        <taxon>Dikarya</taxon>
        <taxon>Ascomycota</taxon>
        <taxon>Pezizomycotina</taxon>
        <taxon>Eurotiomycetes</taxon>
        <taxon>Eurotiomycetidae</taxon>
        <taxon>Eurotiales</taxon>
        <taxon>Aspergillaceae</taxon>
        <taxon>Penicillium</taxon>
    </lineage>
</organism>
<comment type="caution">
    <text evidence="2">The sequence shown here is derived from an EMBL/GenBank/DDBJ whole genome shotgun (WGS) entry which is preliminary data.</text>
</comment>
<dbReference type="Proteomes" id="UP000186955">
    <property type="component" value="Unassembled WGS sequence"/>
</dbReference>
<dbReference type="AlphaFoldDB" id="A0A1Q5U3D3"/>
<protein>
    <recommendedName>
        <fullName evidence="4">S-adenosyl-L-methionine-dependent methyltransferase</fullName>
    </recommendedName>
</protein>
<evidence type="ECO:0000313" key="3">
    <source>
        <dbReference type="Proteomes" id="UP000186955"/>
    </source>
</evidence>
<dbReference type="EMBL" id="MNBE01000585">
    <property type="protein sequence ID" value="OKP06987.1"/>
    <property type="molecule type" value="Genomic_DNA"/>
</dbReference>
<evidence type="ECO:0000313" key="2">
    <source>
        <dbReference type="EMBL" id="OKP06987.1"/>
    </source>
</evidence>
<proteinExistence type="predicted"/>
<sequence length="341" mass="37883">MLGFLKKALESKVYGLDHAVLNVQLPPPTMWMNMGFWKDTQHFPAACQALIDQVLQAGLATDKGRSVRILDVGCGCGDQSVHISSLKKDAFSSTTTATSQSGSSASAEASESTLRRQGSSNESSKPLVDTYIGITIQPSQAQFAQQRIRLYQEQNKDGDIRTSADVFCADGADPSSWTGELPDSISNLVDTSLDPDTSTWLLALDTMYHFKPSRLPILYYAQNSLHASFMAFDLLLADNTSWWQRLKMRLVCWVTGSPFTNFLTREEYMRLLVAAGYDRSRIQIKDISRHVFPGITEFMGRRIQEGQPYGIKLGKYRGAKTVFGWWAKSGIVRGVVVVARS</sequence>
<evidence type="ECO:0000256" key="1">
    <source>
        <dbReference type="SAM" id="MobiDB-lite"/>
    </source>
</evidence>
<dbReference type="STRING" id="1316194.A0A1Q5U3D3"/>
<evidence type="ECO:0008006" key="4">
    <source>
        <dbReference type="Google" id="ProtNLM"/>
    </source>
</evidence>